<dbReference type="InterPro" id="IPR011459">
    <property type="entry name" value="DUF1565"/>
</dbReference>
<keyword evidence="7" id="KW-1185">Reference proteome</keyword>
<dbReference type="InterPro" id="IPR059226">
    <property type="entry name" value="Choice_anch_Q_dom"/>
</dbReference>
<dbReference type="NCBIfam" id="NF041518">
    <property type="entry name" value="choice_anch_Q"/>
    <property type="match status" value="2"/>
</dbReference>
<dbReference type="SUPFAM" id="SSF51126">
    <property type="entry name" value="Pectin lyase-like"/>
    <property type="match status" value="2"/>
</dbReference>
<evidence type="ECO:0000256" key="3">
    <source>
        <dbReference type="ARBA" id="ARBA00022729"/>
    </source>
</evidence>
<sequence>MCKLTFAKLYDDKIRTDRQTVHAPSRLRTLLWAGVSALLAACGQGGAPANPAVEAKGTQILAESTSVALGANDLYVAPEGSDANAGTRTAPLRTIQRAASLARAGTTVHVGPGTYAETIVSEVSGSSSARIIFVSDAKWGARIEPPPGAQNKVLWQAKGGFTDIVGFDLSAAGSSSVRTGIEFTGRSSSARNNRVHRIGKLPLNCDGVIGAAIFSASDPVSSGRTDVVGNVVHDIGQDARCTIHGIYLATSGTIKNNLVYNVGWGAIYLWRDNRNIDVVNNTAVHSLFGLVYGSGDQAHSNLPADYINVANNIFYDNRTGVRNAGLGQLGANNTFSNNLVSNNMVNWVTSTPRRGDIDQDPQFVNYLPNGGGDYRLRETSPAIDRGVAALAPVVDLNGMERTQGAGPDIGAYEFIDSKSPPGEEPVPRPGPTPTPGPDPDPDPDPSPSPDPGPGPTPDPDPQPGPAPTAHHLYVATSGSDSNDGSRAAPFRTITRAARAAKPDTTVHVASGTYVEDVVTNAKGKATGRIRYVSDTRWGARIIGTDTEATWSNKGDYTDIVGFDISGSGRLGIVNFASHTVISGNHVHNLQISGGCTGSGGAGIVNASYSGSDGDVIGNVVHDIGIPGDCNGVQGIYSSNLRGRIYNNIVYRASSFGIHLWHAANNVMIANNTVFANGARGVGGGIVTGTGDRPGNVVLNNTKVINNLVFDNAGPGIKQYCYAGQDCIGDNNIVANNLVYGNGSGIVMRKGAATGTITADPQFVNYRANGSGDYRLRDTSPAANNGIALSAPSFDIDNVARPRGGALDIGAYENH</sequence>
<dbReference type="InterPro" id="IPR006626">
    <property type="entry name" value="PbH1"/>
</dbReference>
<comment type="subcellular location">
    <subcellularLocation>
        <location evidence="1">Secreted</location>
    </subcellularLocation>
</comment>
<keyword evidence="3" id="KW-0732">Signal</keyword>
<evidence type="ECO:0000259" key="5">
    <source>
        <dbReference type="Pfam" id="PF07602"/>
    </source>
</evidence>
<evidence type="ECO:0000256" key="4">
    <source>
        <dbReference type="SAM" id="MobiDB-lite"/>
    </source>
</evidence>
<dbReference type="InterPro" id="IPR052052">
    <property type="entry name" value="Polysaccharide_Lyase_9"/>
</dbReference>
<dbReference type="PANTHER" id="PTHR40088:SF2">
    <property type="entry name" value="SECRETED SUGAR HYDROLASE"/>
    <property type="match status" value="1"/>
</dbReference>
<name>A0A2G8TB59_9BURK</name>
<dbReference type="RefSeq" id="WP_099791414.1">
    <property type="nucleotide sequence ID" value="NZ_JBHLYV010000018.1"/>
</dbReference>
<feature type="domain" description="DUF1565" evidence="5">
    <location>
        <begin position="477"/>
        <end position="515"/>
    </location>
</feature>
<dbReference type="EMBL" id="PDOC01000015">
    <property type="protein sequence ID" value="PIL43280.1"/>
    <property type="molecule type" value="Genomic_DNA"/>
</dbReference>
<dbReference type="Gene3D" id="2.160.20.10">
    <property type="entry name" value="Single-stranded right-handed beta-helix, Pectin lyase-like"/>
    <property type="match status" value="2"/>
</dbReference>
<dbReference type="GO" id="GO:0016837">
    <property type="term" value="F:carbon-oxygen lyase activity, acting on polysaccharides"/>
    <property type="evidence" value="ECO:0007669"/>
    <property type="project" value="TreeGrafter"/>
</dbReference>
<reference evidence="6 7" key="1">
    <citation type="submission" date="2017-10" db="EMBL/GenBank/DDBJ databases">
        <title>Massilia psychrophilum sp. nov., a novel purple-pigmented bacterium isolated from Tianshan glacier, Xinjiang Municipality, China.</title>
        <authorList>
            <person name="Wang H."/>
        </authorList>
    </citation>
    <scope>NUCLEOTIDE SEQUENCE [LARGE SCALE GENOMIC DNA]</scope>
    <source>
        <strain evidence="6 7">JCM 30074</strain>
    </source>
</reference>
<evidence type="ECO:0000313" key="7">
    <source>
        <dbReference type="Proteomes" id="UP000230390"/>
    </source>
</evidence>
<protein>
    <recommendedName>
        <fullName evidence="5">DUF1565 domain-containing protein</fullName>
    </recommendedName>
</protein>
<dbReference type="InterPro" id="IPR012334">
    <property type="entry name" value="Pectin_lyas_fold"/>
</dbReference>
<dbReference type="PANTHER" id="PTHR40088">
    <property type="entry name" value="PECTATE LYASE (EUROFUNG)"/>
    <property type="match status" value="1"/>
</dbReference>
<dbReference type="SMART" id="SM00710">
    <property type="entry name" value="PbH1"/>
    <property type="match status" value="9"/>
</dbReference>
<dbReference type="AlphaFoldDB" id="A0A2G8TB59"/>
<accession>A0A2G8TB59</accession>
<organism evidence="6 7">
    <name type="scientific">Massilia eurypsychrophila</name>
    <dbReference type="NCBI Taxonomy" id="1485217"/>
    <lineage>
        <taxon>Bacteria</taxon>
        <taxon>Pseudomonadati</taxon>
        <taxon>Pseudomonadota</taxon>
        <taxon>Betaproteobacteria</taxon>
        <taxon>Burkholderiales</taxon>
        <taxon>Oxalobacteraceae</taxon>
        <taxon>Telluria group</taxon>
        <taxon>Massilia</taxon>
    </lineage>
</organism>
<feature type="domain" description="DUF1565" evidence="5">
    <location>
        <begin position="80"/>
        <end position="118"/>
    </location>
</feature>
<comment type="caution">
    <text evidence="6">The sequence shown here is derived from an EMBL/GenBank/DDBJ whole genome shotgun (WGS) entry which is preliminary data.</text>
</comment>
<dbReference type="Pfam" id="PF07602">
    <property type="entry name" value="DUF1565"/>
    <property type="match status" value="2"/>
</dbReference>
<evidence type="ECO:0000256" key="2">
    <source>
        <dbReference type="ARBA" id="ARBA00022525"/>
    </source>
</evidence>
<dbReference type="GO" id="GO:0005576">
    <property type="term" value="C:extracellular region"/>
    <property type="evidence" value="ECO:0007669"/>
    <property type="project" value="UniProtKB-SubCell"/>
</dbReference>
<keyword evidence="2" id="KW-0964">Secreted</keyword>
<evidence type="ECO:0000313" key="6">
    <source>
        <dbReference type="EMBL" id="PIL43280.1"/>
    </source>
</evidence>
<dbReference type="InterPro" id="IPR011050">
    <property type="entry name" value="Pectin_lyase_fold/virulence"/>
</dbReference>
<proteinExistence type="predicted"/>
<dbReference type="Proteomes" id="UP000230390">
    <property type="component" value="Unassembled WGS sequence"/>
</dbReference>
<evidence type="ECO:0000256" key="1">
    <source>
        <dbReference type="ARBA" id="ARBA00004613"/>
    </source>
</evidence>
<dbReference type="OrthoDB" id="7300353at2"/>
<gene>
    <name evidence="6" type="ORF">CR105_19905</name>
</gene>
<feature type="compositionally biased region" description="Pro residues" evidence="4">
    <location>
        <begin position="422"/>
        <end position="466"/>
    </location>
</feature>
<feature type="region of interest" description="Disordered" evidence="4">
    <location>
        <begin position="399"/>
        <end position="487"/>
    </location>
</feature>